<dbReference type="SUPFAM" id="SSF53474">
    <property type="entry name" value="alpha/beta-Hydrolases"/>
    <property type="match status" value="1"/>
</dbReference>
<dbReference type="Proteomes" id="UP001139031">
    <property type="component" value="Unassembled WGS sequence"/>
</dbReference>
<reference evidence="4" key="1">
    <citation type="submission" date="2021-08" db="EMBL/GenBank/DDBJ databases">
        <authorList>
            <person name="Stevens D.C."/>
        </authorList>
    </citation>
    <scope>NUCLEOTIDE SEQUENCE</scope>
    <source>
        <strain evidence="4">DSM 53165</strain>
    </source>
</reference>
<comment type="similarity">
    <text evidence="1">Belongs to the AB hydrolase superfamily. AB hydrolase 2 family.</text>
</comment>
<dbReference type="PANTHER" id="PTHR10655:SF17">
    <property type="entry name" value="LYSOPHOSPHOLIPASE-LIKE PROTEIN 1"/>
    <property type="match status" value="1"/>
</dbReference>
<feature type="domain" description="Phospholipase/carboxylesterase/thioesterase" evidence="3">
    <location>
        <begin position="62"/>
        <end position="231"/>
    </location>
</feature>
<evidence type="ECO:0000256" key="2">
    <source>
        <dbReference type="ARBA" id="ARBA00022801"/>
    </source>
</evidence>
<comment type="caution">
    <text evidence="4">The sequence shown here is derived from an EMBL/GenBank/DDBJ whole genome shotgun (WGS) entry which is preliminary data.</text>
</comment>
<name>A0ABS7TJ34_9BACT</name>
<sequence length="262" mass="27925">MKRVVVGGLAAAGVVGAGIWLKRQVVQQALFAPEPDSQVPLVIPGRVAVERLYGGGDARTKVPLVLVLHGVGADETQLAPYMLSSRPMRLVLLRGGLATGNGFQWFRSRFKSNAAAFITDVSRAAAEVATVLDQIATQRLYTERIVIGYSQGAHIAWWLATTGRVDRVVAMSGALPPSFKPPRPTRQVRIEAVHGMRDPVIPYNAGQATARTFRAAGYPVRLTTQRLAGHGLSSMGTALAPALERVLTSNAAGLATSTLRGR</sequence>
<protein>
    <submittedName>
        <fullName evidence="4">Dienelactone hydrolase family protein</fullName>
    </submittedName>
</protein>
<evidence type="ECO:0000256" key="1">
    <source>
        <dbReference type="ARBA" id="ARBA00006499"/>
    </source>
</evidence>
<gene>
    <name evidence="4" type="ORF">K7C98_03110</name>
</gene>
<keyword evidence="5" id="KW-1185">Reference proteome</keyword>
<organism evidence="4 5">
    <name type="scientific">Nannocystis pusilla</name>
    <dbReference type="NCBI Taxonomy" id="889268"/>
    <lineage>
        <taxon>Bacteria</taxon>
        <taxon>Pseudomonadati</taxon>
        <taxon>Myxococcota</taxon>
        <taxon>Polyangia</taxon>
        <taxon>Nannocystales</taxon>
        <taxon>Nannocystaceae</taxon>
        <taxon>Nannocystis</taxon>
    </lineage>
</organism>
<proteinExistence type="inferred from homology"/>
<evidence type="ECO:0000313" key="5">
    <source>
        <dbReference type="Proteomes" id="UP001139031"/>
    </source>
</evidence>
<accession>A0ABS7TJ34</accession>
<dbReference type="GO" id="GO:0016787">
    <property type="term" value="F:hydrolase activity"/>
    <property type="evidence" value="ECO:0007669"/>
    <property type="project" value="UniProtKB-KW"/>
</dbReference>
<dbReference type="InterPro" id="IPR050565">
    <property type="entry name" value="LYPA1-2/EST-like"/>
</dbReference>
<dbReference type="Gene3D" id="3.40.50.1820">
    <property type="entry name" value="alpha/beta hydrolase"/>
    <property type="match status" value="1"/>
</dbReference>
<dbReference type="InterPro" id="IPR003140">
    <property type="entry name" value="PLipase/COase/thioEstase"/>
</dbReference>
<dbReference type="Pfam" id="PF02230">
    <property type="entry name" value="Abhydrolase_2"/>
    <property type="match status" value="1"/>
</dbReference>
<dbReference type="PANTHER" id="PTHR10655">
    <property type="entry name" value="LYSOPHOSPHOLIPASE-RELATED"/>
    <property type="match status" value="1"/>
</dbReference>
<evidence type="ECO:0000259" key="3">
    <source>
        <dbReference type="Pfam" id="PF02230"/>
    </source>
</evidence>
<dbReference type="EMBL" id="JAIRAU010000001">
    <property type="protein sequence ID" value="MBZ5708233.1"/>
    <property type="molecule type" value="Genomic_DNA"/>
</dbReference>
<evidence type="ECO:0000313" key="4">
    <source>
        <dbReference type="EMBL" id="MBZ5708233.1"/>
    </source>
</evidence>
<dbReference type="InterPro" id="IPR029058">
    <property type="entry name" value="AB_hydrolase_fold"/>
</dbReference>
<keyword evidence="2 4" id="KW-0378">Hydrolase</keyword>
<dbReference type="RefSeq" id="WP_224189985.1">
    <property type="nucleotide sequence ID" value="NZ_JAIRAU010000001.1"/>
</dbReference>